<keyword evidence="2" id="KW-1185">Reference proteome</keyword>
<sequence length="225" mass="24151">MTTAIIAAPTTPEYTIVSERELAKRDSCPSRRVHEVEVLAETLSTVDGSIFAGSGGYSHTSYSSPLQGSAVVMAKLVPAITTPLVGCAAVYVKGYATLNPWGKGWKNDPLCRRCSRGSVMKTEYYRLLALKGKGNAFVDQLADPTSALLTKVGNCALDSVDALNWKIIYPLIPFDNWCPIVFGVSMATIAAEEILYTKLLVFQSLNAALKSAPSCPNIPKSPVAF</sequence>
<dbReference type="Proteomes" id="UP001365542">
    <property type="component" value="Unassembled WGS sequence"/>
</dbReference>
<dbReference type="AlphaFoldDB" id="A0AAV9WVR3"/>
<name>A0AAV9WVR3_9PEZI</name>
<protein>
    <submittedName>
        <fullName evidence="1">Uncharacterized protein</fullName>
    </submittedName>
</protein>
<comment type="caution">
    <text evidence="1">The sequence shown here is derived from an EMBL/GenBank/DDBJ whole genome shotgun (WGS) entry which is preliminary data.</text>
</comment>
<reference evidence="1 2" key="1">
    <citation type="submission" date="2019-10" db="EMBL/GenBank/DDBJ databases">
        <authorList>
            <person name="Palmer J.M."/>
        </authorList>
    </citation>
    <scope>NUCLEOTIDE SEQUENCE [LARGE SCALE GENOMIC DNA]</scope>
    <source>
        <strain evidence="1 2">TWF694</strain>
    </source>
</reference>
<evidence type="ECO:0000313" key="1">
    <source>
        <dbReference type="EMBL" id="KAK6527676.1"/>
    </source>
</evidence>
<evidence type="ECO:0000313" key="2">
    <source>
        <dbReference type="Proteomes" id="UP001365542"/>
    </source>
</evidence>
<proteinExistence type="predicted"/>
<accession>A0AAV9WVR3</accession>
<organism evidence="1 2">
    <name type="scientific">Orbilia ellipsospora</name>
    <dbReference type="NCBI Taxonomy" id="2528407"/>
    <lineage>
        <taxon>Eukaryota</taxon>
        <taxon>Fungi</taxon>
        <taxon>Dikarya</taxon>
        <taxon>Ascomycota</taxon>
        <taxon>Pezizomycotina</taxon>
        <taxon>Orbiliomycetes</taxon>
        <taxon>Orbiliales</taxon>
        <taxon>Orbiliaceae</taxon>
        <taxon>Orbilia</taxon>
    </lineage>
</organism>
<dbReference type="EMBL" id="JAVHJO010000015">
    <property type="protein sequence ID" value="KAK6527676.1"/>
    <property type="molecule type" value="Genomic_DNA"/>
</dbReference>
<gene>
    <name evidence="1" type="ORF">TWF694_004657</name>
</gene>